<dbReference type="AlphaFoldDB" id="A0A9P0P645"/>
<proteinExistence type="predicted"/>
<dbReference type="Proteomes" id="UP001152888">
    <property type="component" value="Unassembled WGS sequence"/>
</dbReference>
<comment type="caution">
    <text evidence="4">The sequence shown here is derived from an EMBL/GenBank/DDBJ whole genome shotgun (WGS) entry which is preliminary data.</text>
</comment>
<protein>
    <recommendedName>
        <fullName evidence="3">Myb/SANT-like DNA-binding domain-containing protein</fullName>
    </recommendedName>
</protein>
<feature type="coiled-coil region" evidence="1">
    <location>
        <begin position="228"/>
        <end position="272"/>
    </location>
</feature>
<keyword evidence="1" id="KW-0175">Coiled coil</keyword>
<dbReference type="InterPro" id="IPR044822">
    <property type="entry name" value="Myb_DNA-bind_4"/>
</dbReference>
<accession>A0A9P0P645</accession>
<sequence>MADVEIPVQAEGQELLSLILSAADAAKIYSGDEALLNRLYHDVIEEKNKSHPDQSASACTPTAAPIPCSTLPPAFPHPLEEEDEAISGPAPPGVEKADEEDKFLWPTQMVFLLLSKFEEYRPQFDAGEKTHKSLWLQIAEDIKKLTGSTLYHSQLQSKLNGLKNRYKIILARKGRSDSGTIRWPYLERMEELFGRCAWANPKATADERGPIQPEPIAKKMKKTDVTALEKLKLRKEKEDRSRAREEKRMQALQELMEMKERHHKEKMDALKKIGEALAGRKLFEDEN</sequence>
<evidence type="ECO:0000256" key="1">
    <source>
        <dbReference type="SAM" id="Coils"/>
    </source>
</evidence>
<gene>
    <name evidence="4" type="ORF">ACAOBT_LOCUS7910</name>
</gene>
<keyword evidence="5" id="KW-1185">Reference proteome</keyword>
<name>A0A9P0P645_ACAOB</name>
<evidence type="ECO:0000313" key="4">
    <source>
        <dbReference type="EMBL" id="CAH1968529.1"/>
    </source>
</evidence>
<dbReference type="OrthoDB" id="676304at2759"/>
<evidence type="ECO:0000256" key="2">
    <source>
        <dbReference type="SAM" id="MobiDB-lite"/>
    </source>
</evidence>
<evidence type="ECO:0000313" key="5">
    <source>
        <dbReference type="Proteomes" id="UP001152888"/>
    </source>
</evidence>
<dbReference type="EMBL" id="CAKOFQ010006753">
    <property type="protein sequence ID" value="CAH1968529.1"/>
    <property type="molecule type" value="Genomic_DNA"/>
</dbReference>
<reference evidence="4" key="1">
    <citation type="submission" date="2022-03" db="EMBL/GenBank/DDBJ databases">
        <authorList>
            <person name="Sayadi A."/>
        </authorList>
    </citation>
    <scope>NUCLEOTIDE SEQUENCE</scope>
</reference>
<dbReference type="Pfam" id="PF13837">
    <property type="entry name" value="Myb_DNA-bind_4"/>
    <property type="match status" value="1"/>
</dbReference>
<feature type="region of interest" description="Disordered" evidence="2">
    <location>
        <begin position="70"/>
        <end position="98"/>
    </location>
</feature>
<organism evidence="4 5">
    <name type="scientific">Acanthoscelides obtectus</name>
    <name type="common">Bean weevil</name>
    <name type="synonym">Bruchus obtectus</name>
    <dbReference type="NCBI Taxonomy" id="200917"/>
    <lineage>
        <taxon>Eukaryota</taxon>
        <taxon>Metazoa</taxon>
        <taxon>Ecdysozoa</taxon>
        <taxon>Arthropoda</taxon>
        <taxon>Hexapoda</taxon>
        <taxon>Insecta</taxon>
        <taxon>Pterygota</taxon>
        <taxon>Neoptera</taxon>
        <taxon>Endopterygota</taxon>
        <taxon>Coleoptera</taxon>
        <taxon>Polyphaga</taxon>
        <taxon>Cucujiformia</taxon>
        <taxon>Chrysomeloidea</taxon>
        <taxon>Chrysomelidae</taxon>
        <taxon>Bruchinae</taxon>
        <taxon>Bruchini</taxon>
        <taxon>Acanthoscelides</taxon>
    </lineage>
</organism>
<evidence type="ECO:0000259" key="3">
    <source>
        <dbReference type="Pfam" id="PF13837"/>
    </source>
</evidence>
<feature type="domain" description="Myb/SANT-like DNA-binding" evidence="3">
    <location>
        <begin position="105"/>
        <end position="192"/>
    </location>
</feature>